<name>A0A6L2JNQ2_TANCI</name>
<reference evidence="2" key="1">
    <citation type="journal article" date="2019" name="Sci. Rep.">
        <title>Draft genome of Tanacetum cinerariifolium, the natural source of mosquito coil.</title>
        <authorList>
            <person name="Yamashiro T."/>
            <person name="Shiraishi A."/>
            <person name="Satake H."/>
            <person name="Nakayama K."/>
        </authorList>
    </citation>
    <scope>NUCLEOTIDE SEQUENCE</scope>
</reference>
<dbReference type="EMBL" id="BKCJ010000938">
    <property type="protein sequence ID" value="GEU37515.1"/>
    <property type="molecule type" value="Genomic_DNA"/>
</dbReference>
<accession>A0A6L2JNQ2</accession>
<evidence type="ECO:0000256" key="1">
    <source>
        <dbReference type="SAM" id="MobiDB-lite"/>
    </source>
</evidence>
<sequence>MEEVYDALMQMALTKAPGPDGHALILGEGQDLILKEGPEVDRGRRRRLHPLGGYIITLYTNGKLRTKVTVMLVSRADGHTPKGVGLPVTDSHTGNRREYDFTPLETFEEAMLRNSLDKDSYGMCEQRLQRRLQAATKVAGCYEGCNRGCWLLRRLLHRLQVTVKATSKIASCYGGCKLLQKLHADVEAKTMLRKLQCCKEGCNKGFRLLRRLPHRLSYMLQAAVKDATKVRLLSLENAMLRSLKTASNSTEVDSMSVLGQRRRLHPLGGYVITLYTNGKLRTRVTVTLVSGEDGHLGNNPSSNLTPSTNPNPKGRNRRRSRQRIEEFNLDELSPPIVTMADQRTMAQLLQAPTEGYEDAIVVPAITADNFELKQGLLTLVQNKQFYGHDKEDPHAHV</sequence>
<dbReference type="AlphaFoldDB" id="A0A6L2JNQ2"/>
<keyword evidence="2" id="KW-0808">Transferase</keyword>
<feature type="compositionally biased region" description="Low complexity" evidence="1">
    <location>
        <begin position="298"/>
        <end position="312"/>
    </location>
</feature>
<comment type="caution">
    <text evidence="2">The sequence shown here is derived from an EMBL/GenBank/DDBJ whole genome shotgun (WGS) entry which is preliminary data.</text>
</comment>
<proteinExistence type="predicted"/>
<dbReference type="GO" id="GO:0003964">
    <property type="term" value="F:RNA-directed DNA polymerase activity"/>
    <property type="evidence" value="ECO:0007669"/>
    <property type="project" value="UniProtKB-KW"/>
</dbReference>
<keyword evidence="2" id="KW-0695">RNA-directed DNA polymerase</keyword>
<organism evidence="2">
    <name type="scientific">Tanacetum cinerariifolium</name>
    <name type="common">Dalmatian daisy</name>
    <name type="synonym">Chrysanthemum cinerariifolium</name>
    <dbReference type="NCBI Taxonomy" id="118510"/>
    <lineage>
        <taxon>Eukaryota</taxon>
        <taxon>Viridiplantae</taxon>
        <taxon>Streptophyta</taxon>
        <taxon>Embryophyta</taxon>
        <taxon>Tracheophyta</taxon>
        <taxon>Spermatophyta</taxon>
        <taxon>Magnoliopsida</taxon>
        <taxon>eudicotyledons</taxon>
        <taxon>Gunneridae</taxon>
        <taxon>Pentapetalae</taxon>
        <taxon>asterids</taxon>
        <taxon>campanulids</taxon>
        <taxon>Asterales</taxon>
        <taxon>Asteraceae</taxon>
        <taxon>Asteroideae</taxon>
        <taxon>Anthemideae</taxon>
        <taxon>Anthemidinae</taxon>
        <taxon>Tanacetum</taxon>
    </lineage>
</organism>
<keyword evidence="2" id="KW-0548">Nucleotidyltransferase</keyword>
<evidence type="ECO:0000313" key="2">
    <source>
        <dbReference type="EMBL" id="GEU37515.1"/>
    </source>
</evidence>
<feature type="region of interest" description="Disordered" evidence="1">
    <location>
        <begin position="291"/>
        <end position="320"/>
    </location>
</feature>
<protein>
    <submittedName>
        <fullName evidence="2">Reverse transcriptase domain-containing protein</fullName>
    </submittedName>
</protein>
<gene>
    <name evidence="2" type="ORF">Tci_009493</name>
</gene>